<evidence type="ECO:0000313" key="1">
    <source>
        <dbReference type="EMBL" id="MCR8636647.1"/>
    </source>
</evidence>
<protein>
    <submittedName>
        <fullName evidence="1">YciI family protein</fullName>
    </submittedName>
</protein>
<organism evidence="1 2">
    <name type="scientific">Paenibacillus radicis</name>
    <name type="common">ex Xue et al. 2023</name>
    <dbReference type="NCBI Taxonomy" id="2972489"/>
    <lineage>
        <taxon>Bacteria</taxon>
        <taxon>Bacillati</taxon>
        <taxon>Bacillota</taxon>
        <taxon>Bacilli</taxon>
        <taxon>Bacillales</taxon>
        <taxon>Paenibacillaceae</taxon>
        <taxon>Paenibacillus</taxon>
    </lineage>
</organism>
<gene>
    <name evidence="1" type="ORF">NV381_36350</name>
</gene>
<sequence>MRFLLIIKATGYSEAGVNRSREHNDAMKEYKQLLAKNGTLLAAEKLQPSSTGVRITYPSLGGEPEILVGPFPHQELISEYTLIDVNTESEALKWALCVPVPEGRGGFEIELRRLEEESSDVLRVPRNQAMEADLQDQLDMFNKIAKP</sequence>
<evidence type="ECO:0000313" key="2">
    <source>
        <dbReference type="Proteomes" id="UP001300012"/>
    </source>
</evidence>
<dbReference type="InterPro" id="IPR011008">
    <property type="entry name" value="Dimeric_a/b-barrel"/>
</dbReference>
<dbReference type="Proteomes" id="UP001300012">
    <property type="component" value="Unassembled WGS sequence"/>
</dbReference>
<dbReference type="RefSeq" id="WP_258218144.1">
    <property type="nucleotide sequence ID" value="NZ_JANQBD010000049.1"/>
</dbReference>
<dbReference type="Gene3D" id="3.30.70.1060">
    <property type="entry name" value="Dimeric alpha+beta barrel"/>
    <property type="match status" value="1"/>
</dbReference>
<dbReference type="SUPFAM" id="SSF54909">
    <property type="entry name" value="Dimeric alpha+beta barrel"/>
    <property type="match status" value="1"/>
</dbReference>
<keyword evidence="2" id="KW-1185">Reference proteome</keyword>
<comment type="caution">
    <text evidence="1">The sequence shown here is derived from an EMBL/GenBank/DDBJ whole genome shotgun (WGS) entry which is preliminary data.</text>
</comment>
<reference evidence="1 2" key="1">
    <citation type="submission" date="2022-08" db="EMBL/GenBank/DDBJ databases">
        <title>Paenibacillus endoradicis sp. nov., Paenibacillus radicibacter sp. nov and Paenibacillus pararadicis sp. nov., three cold-adapted plant growth-promoting bacteria isolated from root of Larix gmelinii in Great Khingan.</title>
        <authorList>
            <person name="Xue H."/>
        </authorList>
    </citation>
    <scope>NUCLEOTIDE SEQUENCE [LARGE SCALE GENOMIC DNA]</scope>
    <source>
        <strain evidence="1 2">N5-1-1-5</strain>
    </source>
</reference>
<name>A0ABT1YTX9_9BACL</name>
<dbReference type="PANTHER" id="PTHR35174:SF4">
    <property type="entry name" value="BLL7163 PROTEIN"/>
    <property type="match status" value="1"/>
</dbReference>
<dbReference type="EMBL" id="JANQBD010000049">
    <property type="protein sequence ID" value="MCR8636647.1"/>
    <property type="molecule type" value="Genomic_DNA"/>
</dbReference>
<accession>A0ABT1YTX9</accession>
<dbReference type="PANTHER" id="PTHR35174">
    <property type="entry name" value="BLL7171 PROTEIN-RELATED"/>
    <property type="match status" value="1"/>
</dbReference>
<proteinExistence type="predicted"/>